<feature type="chain" id="PRO_5028877630" description="Lipoprotein" evidence="1">
    <location>
        <begin position="23"/>
        <end position="136"/>
    </location>
</feature>
<evidence type="ECO:0000313" key="3">
    <source>
        <dbReference type="Proteomes" id="UP000515450"/>
    </source>
</evidence>
<feature type="signal peptide" evidence="1">
    <location>
        <begin position="1"/>
        <end position="22"/>
    </location>
</feature>
<name>A0A7G5EBE4_9SPHI</name>
<accession>A0A7G5EBE4</accession>
<proteinExistence type="predicted"/>
<evidence type="ECO:0000313" key="2">
    <source>
        <dbReference type="EMBL" id="QMV71319.1"/>
    </source>
</evidence>
<organism evidence="2 3">
    <name type="scientific">Sphingobacterium paramultivorum</name>
    <dbReference type="NCBI Taxonomy" id="2886510"/>
    <lineage>
        <taxon>Bacteria</taxon>
        <taxon>Pseudomonadati</taxon>
        <taxon>Bacteroidota</taxon>
        <taxon>Sphingobacteriia</taxon>
        <taxon>Sphingobacteriales</taxon>
        <taxon>Sphingobacteriaceae</taxon>
        <taxon>Sphingobacterium</taxon>
    </lineage>
</organism>
<evidence type="ECO:0008006" key="4">
    <source>
        <dbReference type="Google" id="ProtNLM"/>
    </source>
</evidence>
<dbReference type="PROSITE" id="PS51257">
    <property type="entry name" value="PROKAR_LIPOPROTEIN"/>
    <property type="match status" value="1"/>
</dbReference>
<sequence length="136" mass="14976">MKMKFMYAVVLALVTFAFVGCSKDKDEPIQTGGSIDAAVGNYKGTIKIIGGAEVFNQILVVTKVNDKTVKVAAQNADLKLPVREIQVSNNYNMSIQALPNEPQGSFIFTFENKGLMFLAQRTEEGQLQYSFEGTKQ</sequence>
<gene>
    <name evidence="2" type="ORF">HS960_24585</name>
</gene>
<keyword evidence="3" id="KW-1185">Reference proteome</keyword>
<dbReference type="EMBL" id="CP058555">
    <property type="protein sequence ID" value="QMV71319.1"/>
    <property type="molecule type" value="Genomic_DNA"/>
</dbReference>
<keyword evidence="1" id="KW-0732">Signal</keyword>
<evidence type="ECO:0000256" key="1">
    <source>
        <dbReference type="SAM" id="SignalP"/>
    </source>
</evidence>
<dbReference type="AlphaFoldDB" id="A0A7G5EBE4"/>
<dbReference type="Proteomes" id="UP000515450">
    <property type="component" value="Chromosome"/>
</dbReference>
<reference evidence="2 3" key="1">
    <citation type="journal article" date="2020" name="G3 (Bethesda)">
        <title>CeMbio - The Caenorhabditis elegans Microbiome Resource.</title>
        <authorList>
            <person name="Dirksen P."/>
            <person name="Assie A."/>
            <person name="Zimmermann J."/>
            <person name="Zhang F."/>
            <person name="Tietje A.M."/>
            <person name="Marsh S.A."/>
            <person name="Felix M.A."/>
            <person name="Shapira M."/>
            <person name="Kaleta C."/>
            <person name="Schulenburg H."/>
            <person name="Samuel B."/>
        </authorList>
    </citation>
    <scope>NUCLEOTIDE SEQUENCE [LARGE SCALE GENOMIC DNA]</scope>
    <source>
        <strain evidence="2 3">BIGb0170</strain>
    </source>
</reference>
<protein>
    <recommendedName>
        <fullName evidence="4">Lipoprotein</fullName>
    </recommendedName>
</protein>